<accession>A0A919AX07</accession>
<reference evidence="2" key="1">
    <citation type="journal article" date="2014" name="Int. J. Syst. Evol. Microbiol.">
        <title>Complete genome sequence of Corynebacterium casei LMG S-19264T (=DSM 44701T), isolated from a smear-ripened cheese.</title>
        <authorList>
            <consortium name="US DOE Joint Genome Institute (JGI-PGF)"/>
            <person name="Walter F."/>
            <person name="Albersmeier A."/>
            <person name="Kalinowski J."/>
            <person name="Ruckert C."/>
        </authorList>
    </citation>
    <scope>NUCLEOTIDE SEQUENCE</scope>
    <source>
        <strain evidence="2">JCM 4059</strain>
    </source>
</reference>
<keyword evidence="3" id="KW-1185">Reference proteome</keyword>
<evidence type="ECO:0000313" key="3">
    <source>
        <dbReference type="Proteomes" id="UP000638313"/>
    </source>
</evidence>
<evidence type="ECO:0000256" key="1">
    <source>
        <dbReference type="SAM" id="MobiDB-lite"/>
    </source>
</evidence>
<protein>
    <submittedName>
        <fullName evidence="2">Uncharacterized protein</fullName>
    </submittedName>
</protein>
<feature type="region of interest" description="Disordered" evidence="1">
    <location>
        <begin position="113"/>
        <end position="140"/>
    </location>
</feature>
<gene>
    <name evidence="2" type="ORF">GCM10010218_05460</name>
</gene>
<reference evidence="2" key="2">
    <citation type="submission" date="2020-09" db="EMBL/GenBank/DDBJ databases">
        <authorList>
            <person name="Sun Q."/>
            <person name="Ohkuma M."/>
        </authorList>
    </citation>
    <scope>NUCLEOTIDE SEQUENCE</scope>
    <source>
        <strain evidence="2">JCM 4059</strain>
    </source>
</reference>
<sequence>MSTALRPSSRDAAIEAAFGHSIQDLNQQQAIAPASPALQRMLEMRSFLTAVESHLDEVLNRIHTATAPGQEPVAEDLAVDLQWLTAATRTRDQYRQSIDQLLRVMPASSARTHLARPTAAPAPARPAATAQAGPAVRRMR</sequence>
<name>A0A919AX07_9ACTN</name>
<dbReference type="AlphaFoldDB" id="A0A919AX07"/>
<proteinExistence type="predicted"/>
<dbReference type="EMBL" id="BNBD01000001">
    <property type="protein sequence ID" value="GHF27412.1"/>
    <property type="molecule type" value="Genomic_DNA"/>
</dbReference>
<organism evidence="2 3">
    <name type="scientific">Streptomyces mashuensis</name>
    <dbReference type="NCBI Taxonomy" id="33904"/>
    <lineage>
        <taxon>Bacteria</taxon>
        <taxon>Bacillati</taxon>
        <taxon>Actinomycetota</taxon>
        <taxon>Actinomycetes</taxon>
        <taxon>Kitasatosporales</taxon>
        <taxon>Streptomycetaceae</taxon>
        <taxon>Streptomyces</taxon>
    </lineage>
</organism>
<comment type="caution">
    <text evidence="2">The sequence shown here is derived from an EMBL/GenBank/DDBJ whole genome shotgun (WGS) entry which is preliminary data.</text>
</comment>
<dbReference type="Proteomes" id="UP000638313">
    <property type="component" value="Unassembled WGS sequence"/>
</dbReference>
<dbReference type="RefSeq" id="WP_190127705.1">
    <property type="nucleotide sequence ID" value="NZ_BNBD01000001.1"/>
</dbReference>
<evidence type="ECO:0000313" key="2">
    <source>
        <dbReference type="EMBL" id="GHF27412.1"/>
    </source>
</evidence>